<reference evidence="6" key="1">
    <citation type="submission" date="2019-08" db="EMBL/GenBank/DDBJ databases">
        <title>Reference gene set and small RNA set construction with multiple tissues from Davidia involucrata Baill.</title>
        <authorList>
            <person name="Yang H."/>
            <person name="Zhou C."/>
            <person name="Li G."/>
            <person name="Wang J."/>
            <person name="Gao P."/>
            <person name="Wang M."/>
            <person name="Wang R."/>
            <person name="Zhao Y."/>
        </authorList>
    </citation>
    <scope>NUCLEOTIDE SEQUENCE</scope>
    <source>
        <tissue evidence="6">Mixed with DoveR01_LX</tissue>
    </source>
</reference>
<dbReference type="InterPro" id="IPR001005">
    <property type="entry name" value="SANT/Myb"/>
</dbReference>
<sequence length="627" mass="69063">METVVGVEVNDEAKFEDCTVAKTISEPSSPKQIADPVVYKLVRVEGDGRLVPATDDEVMEVENLLEADKSEMHFVADTGQTVGCTSNNGFSSCEDQFKGFAGPLQSENPEIDEEKSNACLDTGVDLGKSNAQVEDIVPPLARSSNDNHNNQSGSVGECLNPLGGPIESGSSTSAVCTSSKPDFPKLKGEICLDNLSVKELHETFKATFGRETSVKDKQWLKRRIAMGLTNSCDVTTTTFVIKDNKVVKKGKEESCRSVDGTLANDSLVESMNENCRGSPIGHSNQVEKNPLNVSAPRLSHLSSEDDCASEDLCTEKRAAKRVRKPTRRYIEELSEVESREYNGKLISSVKSSGHGQSSPRSRVRPVQNVQSDGRPVVTRRDSLGGSGLQVPYVSRVRRGRPRENFMAFMKLQPSGMGMAAKLVKKALSVRGPRPDNERGNSLFKARPAPRWIKQPLIAEPRKDKQYLERKTAELEEEDLKHEDSSEDNSDDNIVTVPTAKGGMRRKHHRPWTLSEVVKLVEGVATHGAGRWSEIKRLAFASYSYRTSVDLKDKWRNLLRASFAQLPAEKGIQIQNSRKHASMPIPASILLRVRELAEMQAQVPPNLSSSKFAGCSGRSVHETRSGYL</sequence>
<accession>A0A5B6ZKH8</accession>
<dbReference type="PANTHER" id="PTHR47122">
    <property type="entry name" value="MYB-LIKE DNA-BINDING DOMAIN CONTAINING PROTEIN, EXPRESSED"/>
    <property type="match status" value="1"/>
</dbReference>
<feature type="domain" description="HTH myb-type" evidence="5">
    <location>
        <begin position="503"/>
        <end position="562"/>
    </location>
</feature>
<feature type="compositionally biased region" description="Basic and acidic residues" evidence="3">
    <location>
        <begin position="474"/>
        <end position="483"/>
    </location>
</feature>
<dbReference type="Gene3D" id="1.10.246.220">
    <property type="match status" value="1"/>
</dbReference>
<dbReference type="EMBL" id="GHES01013612">
    <property type="protein sequence ID" value="MPA44171.1"/>
    <property type="molecule type" value="Transcribed_RNA"/>
</dbReference>
<dbReference type="InterPro" id="IPR017930">
    <property type="entry name" value="Myb_dom"/>
</dbReference>
<feature type="compositionally biased region" description="Low complexity" evidence="3">
    <location>
        <begin position="348"/>
        <end position="358"/>
    </location>
</feature>
<feature type="region of interest" description="Disordered" evidence="3">
    <location>
        <begin position="348"/>
        <end position="383"/>
    </location>
</feature>
<feature type="domain" description="Myb-like" evidence="4">
    <location>
        <begin position="510"/>
        <end position="558"/>
    </location>
</feature>
<dbReference type="SMART" id="SM00717">
    <property type="entry name" value="SANT"/>
    <property type="match status" value="1"/>
</dbReference>
<dbReference type="PROSITE" id="PS51294">
    <property type="entry name" value="HTH_MYB"/>
    <property type="match status" value="1"/>
</dbReference>
<evidence type="ECO:0000256" key="3">
    <source>
        <dbReference type="SAM" id="MobiDB-lite"/>
    </source>
</evidence>
<name>A0A5B6ZKH8_DAVIN</name>
<dbReference type="SUPFAM" id="SSF46689">
    <property type="entry name" value="Homeodomain-like"/>
    <property type="match status" value="1"/>
</dbReference>
<feature type="region of interest" description="Disordered" evidence="3">
    <location>
        <begin position="142"/>
        <end position="163"/>
    </location>
</feature>
<comment type="subcellular location">
    <subcellularLocation>
        <location evidence="1">Nucleus</location>
    </subcellularLocation>
</comment>
<proteinExistence type="predicted"/>
<dbReference type="InterPro" id="IPR009057">
    <property type="entry name" value="Homeodomain-like_sf"/>
</dbReference>
<organism evidence="6">
    <name type="scientific">Davidia involucrata</name>
    <name type="common">Dove tree</name>
    <dbReference type="NCBI Taxonomy" id="16924"/>
    <lineage>
        <taxon>Eukaryota</taxon>
        <taxon>Viridiplantae</taxon>
        <taxon>Streptophyta</taxon>
        <taxon>Embryophyta</taxon>
        <taxon>Tracheophyta</taxon>
        <taxon>Spermatophyta</taxon>
        <taxon>Magnoliopsida</taxon>
        <taxon>eudicotyledons</taxon>
        <taxon>Gunneridae</taxon>
        <taxon>Pentapetalae</taxon>
        <taxon>asterids</taxon>
        <taxon>Cornales</taxon>
        <taxon>Nyssaceae</taxon>
        <taxon>Davidia</taxon>
    </lineage>
</organism>
<dbReference type="CDD" id="cd11660">
    <property type="entry name" value="SANT_TRF"/>
    <property type="match status" value="1"/>
</dbReference>
<gene>
    <name evidence="6" type="ORF">Din_013612</name>
</gene>
<evidence type="ECO:0000256" key="1">
    <source>
        <dbReference type="ARBA" id="ARBA00004123"/>
    </source>
</evidence>
<evidence type="ECO:0000259" key="5">
    <source>
        <dbReference type="PROSITE" id="PS51294"/>
    </source>
</evidence>
<evidence type="ECO:0000259" key="4">
    <source>
        <dbReference type="PROSITE" id="PS50090"/>
    </source>
</evidence>
<dbReference type="GO" id="GO:0005634">
    <property type="term" value="C:nucleus"/>
    <property type="evidence" value="ECO:0007669"/>
    <property type="project" value="UniProtKB-SubCell"/>
</dbReference>
<keyword evidence="2" id="KW-0539">Nucleus</keyword>
<feature type="region of interest" description="Disordered" evidence="3">
    <location>
        <begin position="474"/>
        <end position="507"/>
    </location>
</feature>
<dbReference type="AlphaFoldDB" id="A0A5B6ZKH8"/>
<dbReference type="PANTHER" id="PTHR47122:SF4">
    <property type="entry name" value="TRF-LIKE 3"/>
    <property type="match status" value="1"/>
</dbReference>
<evidence type="ECO:0000256" key="2">
    <source>
        <dbReference type="ARBA" id="ARBA00023242"/>
    </source>
</evidence>
<feature type="compositionally biased region" description="Polar residues" evidence="3">
    <location>
        <begin position="142"/>
        <end position="154"/>
    </location>
</feature>
<dbReference type="Pfam" id="PF00249">
    <property type="entry name" value="Myb_DNA-binding"/>
    <property type="match status" value="1"/>
</dbReference>
<protein>
    <submittedName>
        <fullName evidence="6">Uncharacterized protein</fullName>
    </submittedName>
</protein>
<dbReference type="PROSITE" id="PS50090">
    <property type="entry name" value="MYB_LIKE"/>
    <property type="match status" value="1"/>
</dbReference>
<evidence type="ECO:0000313" key="6">
    <source>
        <dbReference type="EMBL" id="MPA44171.1"/>
    </source>
</evidence>